<dbReference type="EMBL" id="KN818269">
    <property type="protein sequence ID" value="KIL62575.1"/>
    <property type="molecule type" value="Genomic_DNA"/>
</dbReference>
<dbReference type="SUPFAM" id="SSF89562">
    <property type="entry name" value="RraA-like"/>
    <property type="match status" value="1"/>
</dbReference>
<dbReference type="STRING" id="946122.A0A0C2SHG5"/>
<dbReference type="PANTHER" id="PTHR33254">
    <property type="entry name" value="4-HYDROXY-4-METHYL-2-OXOGLUTARATE ALDOLASE 3-RELATED"/>
    <property type="match status" value="1"/>
</dbReference>
<proteinExistence type="predicted"/>
<feature type="binding site" evidence="1">
    <location>
        <position position="86"/>
    </location>
    <ligand>
        <name>Mg(2+)</name>
        <dbReference type="ChEBI" id="CHEBI:18420"/>
    </ligand>
</feature>
<dbReference type="HOGENOM" id="CLU_072626_0_2_1"/>
<keyword evidence="1" id="KW-0460">Magnesium</keyword>
<evidence type="ECO:0000313" key="2">
    <source>
        <dbReference type="EMBL" id="KIL62575.1"/>
    </source>
</evidence>
<dbReference type="Gene3D" id="3.50.30.40">
    <property type="entry name" value="Ribonuclease E inhibitor RraA/RraA-like"/>
    <property type="match status" value="1"/>
</dbReference>
<keyword evidence="3" id="KW-1185">Reference proteome</keyword>
<dbReference type="Proteomes" id="UP000054549">
    <property type="component" value="Unassembled WGS sequence"/>
</dbReference>
<dbReference type="GO" id="GO:0008948">
    <property type="term" value="F:oxaloacetate decarboxylase activity"/>
    <property type="evidence" value="ECO:0007669"/>
    <property type="project" value="TreeGrafter"/>
</dbReference>
<dbReference type="GO" id="GO:0046872">
    <property type="term" value="F:metal ion binding"/>
    <property type="evidence" value="ECO:0007669"/>
    <property type="project" value="UniProtKB-KW"/>
</dbReference>
<comment type="cofactor">
    <cofactor evidence="1">
        <name>Mg(2+)</name>
        <dbReference type="ChEBI" id="CHEBI:18420"/>
    </cofactor>
</comment>
<evidence type="ECO:0000256" key="1">
    <source>
        <dbReference type="PIRSR" id="PIRSR605493-1"/>
    </source>
</evidence>
<dbReference type="InParanoid" id="A0A0C2SHG5"/>
<name>A0A0C2SHG5_AMAMK</name>
<dbReference type="Pfam" id="PF03737">
    <property type="entry name" value="RraA-like"/>
    <property type="match status" value="1"/>
</dbReference>
<dbReference type="AlphaFoldDB" id="A0A0C2SHG5"/>
<dbReference type="InterPro" id="IPR005493">
    <property type="entry name" value="RraA/RraA-like"/>
</dbReference>
<keyword evidence="1" id="KW-0479">Metal-binding</keyword>
<evidence type="ECO:0000313" key="3">
    <source>
        <dbReference type="Proteomes" id="UP000054549"/>
    </source>
</evidence>
<dbReference type="InterPro" id="IPR036704">
    <property type="entry name" value="RraA/RraA-like_sf"/>
</dbReference>
<dbReference type="CDD" id="cd16841">
    <property type="entry name" value="RraA_family"/>
    <property type="match status" value="1"/>
</dbReference>
<reference evidence="2 3" key="1">
    <citation type="submission" date="2014-04" db="EMBL/GenBank/DDBJ databases">
        <title>Evolutionary Origins and Diversification of the Mycorrhizal Mutualists.</title>
        <authorList>
            <consortium name="DOE Joint Genome Institute"/>
            <consortium name="Mycorrhizal Genomics Consortium"/>
            <person name="Kohler A."/>
            <person name="Kuo A."/>
            <person name="Nagy L.G."/>
            <person name="Floudas D."/>
            <person name="Copeland A."/>
            <person name="Barry K.W."/>
            <person name="Cichocki N."/>
            <person name="Veneault-Fourrey C."/>
            <person name="LaButti K."/>
            <person name="Lindquist E.A."/>
            <person name="Lipzen A."/>
            <person name="Lundell T."/>
            <person name="Morin E."/>
            <person name="Murat C."/>
            <person name="Riley R."/>
            <person name="Ohm R."/>
            <person name="Sun H."/>
            <person name="Tunlid A."/>
            <person name="Henrissat B."/>
            <person name="Grigoriev I.V."/>
            <person name="Hibbett D.S."/>
            <person name="Martin F."/>
        </authorList>
    </citation>
    <scope>NUCLEOTIDE SEQUENCE [LARGE SCALE GENOMIC DNA]</scope>
    <source>
        <strain evidence="2 3">Koide BX008</strain>
    </source>
</reference>
<accession>A0A0C2SHG5</accession>
<gene>
    <name evidence="2" type="ORF">M378DRAFT_165611</name>
</gene>
<feature type="binding site" evidence="1">
    <location>
        <position position="85"/>
    </location>
    <ligand>
        <name>substrate</name>
    </ligand>
</feature>
<evidence type="ECO:0008006" key="4">
    <source>
        <dbReference type="Google" id="ProtNLM"/>
    </source>
</evidence>
<protein>
    <recommendedName>
        <fullName evidence="4">RraA-like protein</fullName>
    </recommendedName>
</protein>
<dbReference type="GO" id="GO:0047443">
    <property type="term" value="F:4-hydroxy-4-methyl-2-oxoglutarate aldolase activity"/>
    <property type="evidence" value="ECO:0007669"/>
    <property type="project" value="TreeGrafter"/>
</dbReference>
<sequence>MMSPTVASESSSTRICGPAYTVKIVFASDTSAPTLTTHFVDTVPAGSVVVINAPHQAKNAVWGGLMTAGAQARKAVGAVVSGKCRDLSDLRGANFPVFARSHSTLGLSPFTRASAVNVPIVIETLPGRDDENRGSDSSSYVFPPIHIKPGDWIVGDEDGVVCVPAEMKERVVEQATKDREVDARCLEDIKAGKGLQASFNKHRGTKN</sequence>
<dbReference type="PANTHER" id="PTHR33254:SF4">
    <property type="entry name" value="4-HYDROXY-4-METHYL-2-OXOGLUTARATE ALDOLASE 3-RELATED"/>
    <property type="match status" value="1"/>
</dbReference>
<feature type="binding site" evidence="1">
    <location>
        <begin position="63"/>
        <end position="66"/>
    </location>
    <ligand>
        <name>substrate</name>
    </ligand>
</feature>
<organism evidence="2 3">
    <name type="scientific">Amanita muscaria (strain Koide BX008)</name>
    <dbReference type="NCBI Taxonomy" id="946122"/>
    <lineage>
        <taxon>Eukaryota</taxon>
        <taxon>Fungi</taxon>
        <taxon>Dikarya</taxon>
        <taxon>Basidiomycota</taxon>
        <taxon>Agaricomycotina</taxon>
        <taxon>Agaricomycetes</taxon>
        <taxon>Agaricomycetidae</taxon>
        <taxon>Agaricales</taxon>
        <taxon>Pluteineae</taxon>
        <taxon>Amanitaceae</taxon>
        <taxon>Amanita</taxon>
    </lineage>
</organism>
<dbReference type="OrthoDB" id="1476984at2759"/>